<dbReference type="Gene3D" id="3.40.50.1980">
    <property type="entry name" value="Nitrogenase molybdenum iron protein domain"/>
    <property type="match status" value="3"/>
</dbReference>
<reference evidence="8" key="1">
    <citation type="submission" date="2014-03" db="EMBL/GenBank/DDBJ databases">
        <authorList>
            <person name="Genoscope - CEA"/>
        </authorList>
    </citation>
    <scope>NUCLEOTIDE SEQUENCE [LARGE SCALE GENOMIC DNA]</scope>
    <source>
        <strain evidence="8">CF27</strain>
    </source>
</reference>
<dbReference type="Gene3D" id="6.10.250.1090">
    <property type="match status" value="1"/>
</dbReference>
<evidence type="ECO:0000256" key="3">
    <source>
        <dbReference type="ARBA" id="ARBA00011002"/>
    </source>
</evidence>
<dbReference type="EMBL" id="LT841305">
    <property type="protein sequence ID" value="SMH64305.1"/>
    <property type="molecule type" value="Genomic_DNA"/>
</dbReference>
<evidence type="ECO:0000256" key="2">
    <source>
        <dbReference type="ARBA" id="ARBA00005155"/>
    </source>
</evidence>
<dbReference type="SUPFAM" id="SSF53807">
    <property type="entry name" value="Helical backbone' metal receptor"/>
    <property type="match status" value="1"/>
</dbReference>
<evidence type="ECO:0000313" key="9">
    <source>
        <dbReference type="EMBL" id="SMH64305.1"/>
    </source>
</evidence>
<dbReference type="InterPro" id="IPR000510">
    <property type="entry name" value="Nase/OxRdtase_comp1"/>
</dbReference>
<dbReference type="NCBIfam" id="TIGR01285">
    <property type="entry name" value="nifN"/>
    <property type="match status" value="1"/>
</dbReference>
<dbReference type="InterPro" id="IPR005975">
    <property type="entry name" value="Nase_Mo-Fe_CF"/>
</dbReference>
<dbReference type="Pfam" id="PF00148">
    <property type="entry name" value="Oxidored_nitro"/>
    <property type="match status" value="1"/>
</dbReference>
<dbReference type="PANTHER" id="PTHR33712">
    <property type="entry name" value="LIGHT-INDEPENDENT PROTOCHLOROPHYLLIDE REDUCTASE SUBUNIT B"/>
    <property type="match status" value="1"/>
</dbReference>
<evidence type="ECO:0000256" key="5">
    <source>
        <dbReference type="ARBA" id="ARBA00023231"/>
    </source>
</evidence>
<evidence type="ECO:0000313" key="10">
    <source>
        <dbReference type="Proteomes" id="UP000193925"/>
    </source>
</evidence>
<comment type="similarity">
    <text evidence="3 6">Belongs to the NifD/NifK/NifE/NifN family.</text>
</comment>
<evidence type="ECO:0000256" key="6">
    <source>
        <dbReference type="RuleBase" id="RU004021"/>
    </source>
</evidence>
<comment type="function">
    <text evidence="1">This protein may play a role in the biosynthesis of the prosthetic group of nitrogenase (FeMo cofactor).</text>
</comment>
<gene>
    <name evidence="8" type="primary">nifN</name>
    <name evidence="9" type="ORF">AFERRI_10338</name>
    <name evidence="8" type="ORF">AFERRI_400058</name>
</gene>
<dbReference type="GO" id="GO:0016163">
    <property type="term" value="F:nitrogenase activity"/>
    <property type="evidence" value="ECO:0007669"/>
    <property type="project" value="InterPro"/>
</dbReference>
<dbReference type="PROSITE" id="PS00699">
    <property type="entry name" value="NITROGENASE_1_1"/>
    <property type="match status" value="1"/>
</dbReference>
<evidence type="ECO:0000313" key="8">
    <source>
        <dbReference type="EMBL" id="CDQ10277.1"/>
    </source>
</evidence>
<accession>A0A060UNQ7</accession>
<reference evidence="9 10" key="3">
    <citation type="submission" date="2017-03" db="EMBL/GenBank/DDBJ databases">
        <authorList>
            <person name="Regsiter A."/>
            <person name="William W."/>
        </authorList>
    </citation>
    <scope>NUCLEOTIDE SEQUENCE [LARGE SCALE GENOMIC DNA]</scope>
    <source>
        <strain evidence="9">PRJEB5721</strain>
    </source>
</reference>
<feature type="domain" description="Nitrogenase/oxidoreductase component 1" evidence="7">
    <location>
        <begin position="19"/>
        <end position="425"/>
    </location>
</feature>
<protein>
    <recommendedName>
        <fullName evidence="4">Nitrogenase iron-molybdenum cofactor biosynthesis protein NifN</fullName>
    </recommendedName>
</protein>
<evidence type="ECO:0000256" key="4">
    <source>
        <dbReference type="ARBA" id="ARBA00013282"/>
    </source>
</evidence>
<dbReference type="GO" id="GO:0065003">
    <property type="term" value="P:protein-containing complex assembly"/>
    <property type="evidence" value="ECO:0007669"/>
    <property type="project" value="InterPro"/>
</dbReference>
<proteinExistence type="inferred from homology"/>
<dbReference type="AlphaFoldDB" id="A0A060UNQ7"/>
<name>A0A060UNQ7_9PROT</name>
<dbReference type="RefSeq" id="WP_035192725.1">
    <property type="nucleotide sequence ID" value="NZ_CCCS020000035.1"/>
</dbReference>
<organism evidence="8">
    <name type="scientific">Acidithiobacillus ferrivorans</name>
    <dbReference type="NCBI Taxonomy" id="160808"/>
    <lineage>
        <taxon>Bacteria</taxon>
        <taxon>Pseudomonadati</taxon>
        <taxon>Pseudomonadota</taxon>
        <taxon>Acidithiobacillia</taxon>
        <taxon>Acidithiobacillales</taxon>
        <taxon>Acidithiobacillaceae</taxon>
        <taxon>Acidithiobacillus</taxon>
    </lineage>
</organism>
<dbReference type="EMBL" id="CCCS020000035">
    <property type="protein sequence ID" value="CDQ10277.1"/>
    <property type="molecule type" value="Genomic_DNA"/>
</dbReference>
<evidence type="ECO:0000256" key="1">
    <source>
        <dbReference type="ARBA" id="ARBA00003171"/>
    </source>
</evidence>
<dbReference type="PANTHER" id="PTHR33712:SF7">
    <property type="entry name" value="LIGHT-INDEPENDENT PROTOCHLOROPHYLLIDE REDUCTASE SUBUNIT B"/>
    <property type="match status" value="1"/>
</dbReference>
<reference evidence="8" key="2">
    <citation type="submission" date="2014-07" db="EMBL/GenBank/DDBJ databases">
        <title>Initial genome analysis of the psychrotolerant acidophile Acidithiobacillus ferrivorans CF27: insights into iron and sulfur oxidation pathways and into biofilm formation.</title>
        <authorList>
            <person name="Talla E."/>
            <person name="Hedrich S."/>
            <person name="Mangenot S."/>
            <person name="Ji B."/>
            <person name="Johnson D.B."/>
            <person name="Barbe V."/>
            <person name="Bonnefoy V."/>
        </authorList>
    </citation>
    <scope>NUCLEOTIDE SEQUENCE [LARGE SCALE GENOMIC DNA]</scope>
    <source>
        <strain evidence="8">CF27</strain>
    </source>
</reference>
<evidence type="ECO:0000259" key="7">
    <source>
        <dbReference type="Pfam" id="PF00148"/>
    </source>
</evidence>
<dbReference type="InterPro" id="IPR050152">
    <property type="entry name" value="ChlB/BchB/BchZ"/>
</dbReference>
<dbReference type="InterPro" id="IPR000318">
    <property type="entry name" value="Nase_comp1_CS"/>
</dbReference>
<keyword evidence="5 6" id="KW-0535">Nitrogen fixation</keyword>
<comment type="pathway">
    <text evidence="2">Cofactor biosynthesis; Fe-Mo cofactor biosynthesis.</text>
</comment>
<keyword evidence="10" id="KW-1185">Reference proteome</keyword>
<sequence>MSTVIQNRKACTVNPLKMSQPIGGALAFMGIANCMPMLHGSQGCTAFGLVLFQRHFNEGIPMQTTAMSEVATVMGGLDNIGIAILSIQQRTKPAIIGICSTGVTETKGDDVDGYLKNFRASHPELDQLALVYVSTPDFKDAFQDGWAKAVESMVKDLAEPSSARREGSVNFLVGSHLTAADIEELREISESFGLETTILPDISGSMDGHIPDDFTPNTLGGTPVDAIRRMGEAELTIALGEQMRPGAEALMSKTGQPYVLFDRITGIEATDQLLDCLSQLSGQPVPGKYRRQRSQLIDAMLDSHFFFGGKKIAIGAEPDLLWNIGSWFNEMGAIITAAVTTTHSPLLEQMPCEEVLIGDLEDLEARSAGCDLLITHSHGRQAAARLDIAFLRMGLPIFDQLGAAHRLSLGYRGARDLTFEIGNLLMAQEEENRPDSWPLPMEDHDAHAPFAFG</sequence>
<dbReference type="CDD" id="cd01966">
    <property type="entry name" value="Nitrogenase_NifN_1"/>
    <property type="match status" value="1"/>
</dbReference>
<dbReference type="Proteomes" id="UP000193925">
    <property type="component" value="Chromosome AFERRI"/>
</dbReference>
<dbReference type="UniPathway" id="UPA00782"/>